<feature type="domain" description="Velvet" evidence="7">
    <location>
        <begin position="36"/>
        <end position="239"/>
    </location>
</feature>
<organism evidence="8">
    <name type="scientific">Blastobotrys adeninivorans</name>
    <name type="common">Yeast</name>
    <name type="synonym">Arxula adeninivorans</name>
    <dbReference type="NCBI Taxonomy" id="409370"/>
    <lineage>
        <taxon>Eukaryota</taxon>
        <taxon>Fungi</taxon>
        <taxon>Dikarya</taxon>
        <taxon>Ascomycota</taxon>
        <taxon>Saccharomycotina</taxon>
        <taxon>Dipodascomycetes</taxon>
        <taxon>Dipodascales</taxon>
        <taxon>Trichomonascaceae</taxon>
        <taxon>Blastobotrys</taxon>
    </lineage>
</organism>
<proteinExistence type="inferred from homology"/>
<dbReference type="InterPro" id="IPR038491">
    <property type="entry name" value="Velvet_dom_sf"/>
</dbReference>
<keyword evidence="4" id="KW-0804">Transcription</keyword>
<keyword evidence="2" id="KW-0749">Sporulation</keyword>
<name>A0A060T158_BLAAD</name>
<dbReference type="GO" id="GO:0030435">
    <property type="term" value="P:sporulation resulting in formation of a cellular spore"/>
    <property type="evidence" value="ECO:0007669"/>
    <property type="project" value="UniProtKB-KW"/>
</dbReference>
<keyword evidence="3" id="KW-0805">Transcription regulation</keyword>
<evidence type="ECO:0000256" key="5">
    <source>
        <dbReference type="ARBA" id="ARBA00023242"/>
    </source>
</evidence>
<protein>
    <submittedName>
        <fullName evidence="8">ARAD1C13948p</fullName>
    </submittedName>
</protein>
<reference evidence="8" key="2">
    <citation type="submission" date="2014-06" db="EMBL/GenBank/DDBJ databases">
        <title>The complete genome of Blastobotrys (Arxula) adeninivorans LS3 - a yeast of biotechnological interest.</title>
        <authorList>
            <person name="Kunze G."/>
            <person name="Gaillardin C."/>
            <person name="Czernicka M."/>
            <person name="Durrens P."/>
            <person name="Martin T."/>
            <person name="Boer E."/>
            <person name="Gabaldon T."/>
            <person name="Cruz J."/>
            <person name="Talla E."/>
            <person name="Marck C."/>
            <person name="Goffeau A."/>
            <person name="Barbe V."/>
            <person name="Baret P."/>
            <person name="Baronian K."/>
            <person name="Beier S."/>
            <person name="Bleykasten C."/>
            <person name="Bode R."/>
            <person name="Casaregola S."/>
            <person name="Despons L."/>
            <person name="Fairhead C."/>
            <person name="Giersberg M."/>
            <person name="Gierski P."/>
            <person name="Hahnel U."/>
            <person name="Hartmann A."/>
            <person name="Jankowska D."/>
            <person name="Jubin C."/>
            <person name="Jung P."/>
            <person name="Lafontaine I."/>
            <person name="Leh-Louis V."/>
            <person name="Lemaire M."/>
            <person name="Marcet-Houben M."/>
            <person name="Mascher M."/>
            <person name="Morel G."/>
            <person name="Richard G.-F."/>
            <person name="Riechen J."/>
            <person name="Sacerdot C."/>
            <person name="Sarkar A."/>
            <person name="Savel G."/>
            <person name="Schacherer J."/>
            <person name="Sherman D."/>
            <person name="Straub M.-L."/>
            <person name="Stein N."/>
            <person name="Thierry A."/>
            <person name="Trautwein-Schult A."/>
            <person name="Westhof E."/>
            <person name="Worch S."/>
            <person name="Dujon B."/>
            <person name="Souciet J.-L."/>
            <person name="Wincker P."/>
            <person name="Scholz U."/>
            <person name="Neuveglise N."/>
        </authorList>
    </citation>
    <scope>NUCLEOTIDE SEQUENCE</scope>
    <source>
        <strain evidence="8">LS3</strain>
    </source>
</reference>
<comment type="subcellular location">
    <subcellularLocation>
        <location evidence="1">Nucleus</location>
    </subcellularLocation>
</comment>
<dbReference type="GO" id="GO:0005634">
    <property type="term" value="C:nucleus"/>
    <property type="evidence" value="ECO:0007669"/>
    <property type="project" value="UniProtKB-SubCell"/>
</dbReference>
<dbReference type="Pfam" id="PF11754">
    <property type="entry name" value="Velvet"/>
    <property type="match status" value="1"/>
</dbReference>
<reference evidence="8" key="1">
    <citation type="submission" date="2014-02" db="EMBL/GenBank/DDBJ databases">
        <authorList>
            <person name="Genoscope - CEA"/>
        </authorList>
    </citation>
    <scope>NUCLEOTIDE SEQUENCE</scope>
    <source>
        <strain evidence="8">LS3</strain>
    </source>
</reference>
<dbReference type="PhylomeDB" id="A0A060T158"/>
<evidence type="ECO:0000256" key="2">
    <source>
        <dbReference type="ARBA" id="ARBA00022969"/>
    </source>
</evidence>
<evidence type="ECO:0000256" key="6">
    <source>
        <dbReference type="ARBA" id="ARBA00038045"/>
    </source>
</evidence>
<comment type="similarity">
    <text evidence="6">Belongs to the velvet family. VelB subfamily.</text>
</comment>
<dbReference type="PANTHER" id="PTHR33572:SF3">
    <property type="entry name" value="VELVET COMPLEX SUBUNIT B"/>
    <property type="match status" value="1"/>
</dbReference>
<gene>
    <name evidence="8" type="ORF">GNLVRS02_ARAD1C13948g</name>
</gene>
<accession>A0A060T158</accession>
<dbReference type="PANTHER" id="PTHR33572">
    <property type="entry name" value="SPORE DEVELOPMENT REGULATOR VOSA"/>
    <property type="match status" value="1"/>
</dbReference>
<evidence type="ECO:0000313" key="8">
    <source>
        <dbReference type="EMBL" id="CDP34504.1"/>
    </source>
</evidence>
<keyword evidence="5" id="KW-0539">Nucleus</keyword>
<dbReference type="Gene3D" id="2.60.40.3960">
    <property type="entry name" value="Velvet domain"/>
    <property type="match status" value="1"/>
</dbReference>
<evidence type="ECO:0000259" key="7">
    <source>
        <dbReference type="PROSITE" id="PS51821"/>
    </source>
</evidence>
<evidence type="ECO:0000256" key="1">
    <source>
        <dbReference type="ARBA" id="ARBA00004123"/>
    </source>
</evidence>
<dbReference type="InterPro" id="IPR037525">
    <property type="entry name" value="Velvet_dom"/>
</dbReference>
<evidence type="ECO:0000256" key="3">
    <source>
        <dbReference type="ARBA" id="ARBA00023015"/>
    </source>
</evidence>
<dbReference type="AlphaFoldDB" id="A0A060T158"/>
<dbReference type="EMBL" id="HG937693">
    <property type="protein sequence ID" value="CDP34504.1"/>
    <property type="molecule type" value="Genomic_DNA"/>
</dbReference>
<dbReference type="InterPro" id="IPR021740">
    <property type="entry name" value="Velvet"/>
</dbReference>
<evidence type="ECO:0000256" key="4">
    <source>
        <dbReference type="ARBA" id="ARBA00023163"/>
    </source>
</evidence>
<dbReference type="PROSITE" id="PS51821">
    <property type="entry name" value="VELVET"/>
    <property type="match status" value="1"/>
</dbReference>
<sequence length="253" mass="28037">MQLDKQGYYGYPEPANDHTMNNMNSMIAPPSPPESAAPFHFALEIAQQPIRARMCGFGDKDRRQISPPPCVRLRVYDTSGMEVTDISSLDISMFALSVELWSADETTNSSLVQTNGQIHHHHASSIDVTAGPAANSGPTKNLIGTVVATAYKLYDLQENLGIWFVLHDLSVRTEGEFKLKFSFANLADCFSNEQKSAPVLCSAFSSPFRSYSAKKFPGVIDSTELSKCFAVQGIKIPIRRESKTRRPKDEEQQ</sequence>